<dbReference type="EMBL" id="JACEFF010000704">
    <property type="protein sequence ID" value="KAH9632572.1"/>
    <property type="molecule type" value="Genomic_DNA"/>
</dbReference>
<name>A0A922M9Z9_SPOEX</name>
<gene>
    <name evidence="2" type="ORF">HF086_012379</name>
</gene>
<evidence type="ECO:0000313" key="3">
    <source>
        <dbReference type="Proteomes" id="UP000814243"/>
    </source>
</evidence>
<dbReference type="Proteomes" id="UP000814243">
    <property type="component" value="Unassembled WGS sequence"/>
</dbReference>
<proteinExistence type="predicted"/>
<feature type="compositionally biased region" description="Polar residues" evidence="1">
    <location>
        <begin position="1778"/>
        <end position="1787"/>
    </location>
</feature>
<evidence type="ECO:0000256" key="1">
    <source>
        <dbReference type="SAM" id="MobiDB-lite"/>
    </source>
</evidence>
<evidence type="ECO:0000313" key="2">
    <source>
        <dbReference type="EMBL" id="KAH9632572.1"/>
    </source>
</evidence>
<sequence>MCNAMPSKYKKVDVSCSCTKCDSVFCLAKENDLSSCSCEDCPGSDTCLFYSSLDFHGGRLDAPNAFHSSSRTLPGVVSEVARYIASSVAQLVTPQMIKSTCCATTSRTNDTGTNTIELYRKLNSVPPKYTMEQFKKTYLSQKNKVIAPILACDADICQTEQNNFLPRKIVPSDRTVDIYRTELLKQKLAAAALKNIYLPGFTSNKKPEEMNCHFDKSSKYALEKSIGYVMDVKNNNQISHCHENKPIKPVSECFETHILDSKWDTIETPGNQYSRKSQNCTCIECMEKRDEAREFDPPGYIMDLPKAKHGHNSMPCSCKVEESKPPKLCRNIPPTTQEAKCASISEFQQGGNECKSKRPCQCKSHEKNECLKCTENKSNNFDTAGYVIDLPTDRIPIKKCVDTLKINCYPHSTFFSYQYEEQNPVHKMEQKPEIESKGSCQCTNPSEKNISKSLFYSQNSKIRNTQELYQCHLEPQIYNDRKKNSCECNVSRKPRHESSGYVLELQQYQPTKNAQELVENLLVTELPDMDMFEKKECECKVKPKSKHEVPGYVFDIPKKQKCCNDDNKSSNINMGCKCKSFSSSGYIADLPKRKPRKEGCGCKGLDRNGTKSYGRVFELPKPIPKTPTKMDCKCPESSKSKFEINRLELPCNNSNKNNEACVCKGTAKCRSSSTPGYVIDLPKTGNDGCACSKPTKLPSADNKYSKRECCGGQKHEYVPCVKETNKNQEVSRNKCCEDLAQMFKTERPGYVFDLPKHKSSPRKEGCGCKGLDRNKTESYGCGFDLSKPIPKTSTKMDCKCPESSKSKFDINRLDIPCDNSKKNNESCVCKGTAKCRSSSTPGYVLDLPKTGNDGCACSKPKPTKQTCVENKYGSKCECSGGPKHGYVPCGNETYKNQEVSHNKCCEDLAQMFKTERSGYVFDLPKHKSSPRKEGCGCKGFDLPKPIPKTTTKMDCKCRESSKSKFDINRHEIPCDNSKKDNESCVCKGTAKCRSSSTPGYVLDLPKTGNDGCACSKPTKPTCVENKYSSSDCSGPPKQEYIPCRSNNQEVSRNKELIARYVLDLPTVKPQKIGNQCECCDKVNQPTYPPKPIPKRNCECSASENKVDLSKYVYELPKQRSASSSNCGCRDSKHKLKSEFHQPPCTPKPIKQKKICECSPKTKEHIMPLDLSGYVSDSNTLNKRDGACTPAKENRYVLDLAKRRSTDHKPNKCECAINKKSISNANLIYRIETTVISPETQNVCNNMLEKQLDTYDLLKNLYAPGSTSKKYIDLCKNILKTQTDTIEILKKIYLPQKEFSKSPRSSDEPTKYPHLSKDDISKIPFSKESQLTEAESEKAAKLLRTAMLGTKVMDLPYKEFDDSLVPKQSEMDKKSKLSKYDILKRIKEAYKACSCKVCECIAGKVKTETCQCKPCECNECLSYMNKTEKIKTSKNDMNVDNKYRGTSNQQMCDCKPCDCADCTRTMKKLCDSEPCHCVECKTKSIHKRQTLVVAPVGREENVQRLACTCSPCDCIECGLIHSMASNAMHEMSTGTSRHAQCRCEICLNEVCNQRDINACSCQKRKKVISKPVDQGTHDFDIRTATTNHTKPLYSRRENKSSNHDTIAMYAAVPTNYHGLTSNEDISSKDNMCNCDECEFLNYVCQKEAVMDIKSSQAFSSSRTITKSDLNVCSKSVLNSYEDCTSQRSCSCQLCKRQYDYTHHIYTSASYLSEDCECDPYECIKCGGDLMPNRYPSNTSCESVKSKPPFDNKYREEKLVTAKPLIKKGEGYPSTRKLTKQSSKPSIQASKMRPSTKISFHNKRKLK</sequence>
<protein>
    <submittedName>
        <fullName evidence="2">Uncharacterized protein</fullName>
    </submittedName>
</protein>
<organism evidence="2 3">
    <name type="scientific">Spodoptera exigua</name>
    <name type="common">Beet armyworm</name>
    <name type="synonym">Noctua fulgens</name>
    <dbReference type="NCBI Taxonomy" id="7107"/>
    <lineage>
        <taxon>Eukaryota</taxon>
        <taxon>Metazoa</taxon>
        <taxon>Ecdysozoa</taxon>
        <taxon>Arthropoda</taxon>
        <taxon>Hexapoda</taxon>
        <taxon>Insecta</taxon>
        <taxon>Pterygota</taxon>
        <taxon>Neoptera</taxon>
        <taxon>Endopterygota</taxon>
        <taxon>Lepidoptera</taxon>
        <taxon>Glossata</taxon>
        <taxon>Ditrysia</taxon>
        <taxon>Noctuoidea</taxon>
        <taxon>Noctuidae</taxon>
        <taxon>Amphipyrinae</taxon>
        <taxon>Spodoptera</taxon>
    </lineage>
</organism>
<reference evidence="2" key="1">
    <citation type="journal article" date="2021" name="G3 (Bethesda)">
        <title>Genome and transcriptome analysis of the beet armyworm Spodoptera exigua reveals targets for pest control. .</title>
        <authorList>
            <person name="Simon S."/>
            <person name="Breeschoten T."/>
            <person name="Jansen H.J."/>
            <person name="Dirks R.P."/>
            <person name="Schranz M.E."/>
            <person name="Ros V.I.D."/>
        </authorList>
    </citation>
    <scope>NUCLEOTIDE SEQUENCE</scope>
    <source>
        <strain evidence="2">TB_SE_WUR_2020</strain>
    </source>
</reference>
<accession>A0A922M9Z9</accession>
<comment type="caution">
    <text evidence="2">The sequence shown here is derived from an EMBL/GenBank/DDBJ whole genome shotgun (WGS) entry which is preliminary data.</text>
</comment>
<feature type="region of interest" description="Disordered" evidence="1">
    <location>
        <begin position="1763"/>
        <end position="1805"/>
    </location>
</feature>